<proteinExistence type="inferred from homology"/>
<feature type="domain" description="NAD-dependent epimerase/dehydratase" evidence="2">
    <location>
        <begin position="4"/>
        <end position="246"/>
    </location>
</feature>
<protein>
    <recommendedName>
        <fullName evidence="2">NAD-dependent epimerase/dehydratase domain-containing protein</fullName>
    </recommendedName>
</protein>
<keyword evidence="4" id="KW-1185">Reference proteome</keyword>
<dbReference type="Pfam" id="PF01370">
    <property type="entry name" value="Epimerase"/>
    <property type="match status" value="1"/>
</dbReference>
<sequence length="306" mass="33003">MDYLVTGGMGFIGRHTITALKAEYPTAEICCLDNLSLSEYTDLGERVTFVNADVRDQEVVTDLVSRCRHGVIHLAADSRVLPSLSDPNNVIASTETNVLGTANILAAIAKTAPHLALVYAGSSTAYGNGAYLRGRPKQSEHDLPAVQSPYSATKLAGEELIRAFAVTFGIKATVLRYFQVYGPGQPTTGAYALVTGIFLRQYCAGEPLTIEGDGSQSRDFVHVTDVARANVMALVKNSEGLPVNIGSGQRHTVKELADMISPNQTHLPPRRIDLKSTHADIGRAKRLIGWSPRIQLVDGITEMKTL</sequence>
<organism evidence="3 4">
    <name type="scientific">Mycobacterium gordonae</name>
    <dbReference type="NCBI Taxonomy" id="1778"/>
    <lineage>
        <taxon>Bacteria</taxon>
        <taxon>Bacillati</taxon>
        <taxon>Actinomycetota</taxon>
        <taxon>Actinomycetes</taxon>
        <taxon>Mycobacteriales</taxon>
        <taxon>Mycobacteriaceae</taxon>
        <taxon>Mycobacterium</taxon>
    </lineage>
</organism>
<dbReference type="EMBL" id="LQOY01000071">
    <property type="protein sequence ID" value="ORV88533.1"/>
    <property type="molecule type" value="Genomic_DNA"/>
</dbReference>
<evidence type="ECO:0000259" key="2">
    <source>
        <dbReference type="Pfam" id="PF01370"/>
    </source>
</evidence>
<evidence type="ECO:0000256" key="1">
    <source>
        <dbReference type="ARBA" id="ARBA00007637"/>
    </source>
</evidence>
<evidence type="ECO:0000313" key="3">
    <source>
        <dbReference type="EMBL" id="ORV88533.1"/>
    </source>
</evidence>
<reference evidence="3 4" key="1">
    <citation type="submission" date="2016-01" db="EMBL/GenBank/DDBJ databases">
        <title>The new phylogeny of the genus Mycobacterium.</title>
        <authorList>
            <person name="Tarcisio F."/>
            <person name="Conor M."/>
            <person name="Antonella G."/>
            <person name="Elisabetta G."/>
            <person name="Giulia F.S."/>
            <person name="Sara T."/>
            <person name="Anna F."/>
            <person name="Clotilde B."/>
            <person name="Roberto B."/>
            <person name="Veronica D.S."/>
            <person name="Fabio R."/>
            <person name="Monica P."/>
            <person name="Olivier J."/>
            <person name="Enrico T."/>
            <person name="Nicola S."/>
        </authorList>
    </citation>
    <scope>NUCLEOTIDE SEQUENCE [LARGE SCALE GENOMIC DNA]</scope>
    <source>
        <strain evidence="3 4">DSM 44160</strain>
    </source>
</reference>
<dbReference type="SUPFAM" id="SSF51735">
    <property type="entry name" value="NAD(P)-binding Rossmann-fold domains"/>
    <property type="match status" value="1"/>
</dbReference>
<gene>
    <name evidence="3" type="ORF">AWC08_22345</name>
</gene>
<name>A0A1X1WPT7_MYCGO</name>
<dbReference type="InterPro" id="IPR001509">
    <property type="entry name" value="Epimerase_deHydtase"/>
</dbReference>
<comment type="caution">
    <text evidence="3">The sequence shown here is derived from an EMBL/GenBank/DDBJ whole genome shotgun (WGS) entry which is preliminary data.</text>
</comment>
<dbReference type="AlphaFoldDB" id="A0A1X1WPT7"/>
<dbReference type="Gene3D" id="3.40.50.720">
    <property type="entry name" value="NAD(P)-binding Rossmann-like Domain"/>
    <property type="match status" value="1"/>
</dbReference>
<accession>A0A1X1WPT7</accession>
<dbReference type="InterPro" id="IPR036291">
    <property type="entry name" value="NAD(P)-bd_dom_sf"/>
</dbReference>
<dbReference type="Proteomes" id="UP000193928">
    <property type="component" value="Unassembled WGS sequence"/>
</dbReference>
<dbReference type="RefSeq" id="WP_069435510.1">
    <property type="nucleotide sequence ID" value="NZ_JACKSU010000009.1"/>
</dbReference>
<comment type="similarity">
    <text evidence="1">Belongs to the NAD(P)-dependent epimerase/dehydratase family.</text>
</comment>
<dbReference type="Gene3D" id="3.90.25.10">
    <property type="entry name" value="UDP-galactose 4-epimerase, domain 1"/>
    <property type="match status" value="1"/>
</dbReference>
<dbReference type="PANTHER" id="PTHR43000">
    <property type="entry name" value="DTDP-D-GLUCOSE 4,6-DEHYDRATASE-RELATED"/>
    <property type="match status" value="1"/>
</dbReference>
<evidence type="ECO:0000313" key="4">
    <source>
        <dbReference type="Proteomes" id="UP000193928"/>
    </source>
</evidence>